<gene>
    <name evidence="1" type="ORF">P7D78_20590</name>
</gene>
<evidence type="ECO:0000313" key="2">
    <source>
        <dbReference type="Proteomes" id="UP001249240"/>
    </source>
</evidence>
<sequence>MKTISKIQIELRVKQFVRDMENANPNYPNGVSRDVIITEIFVANDWFPDISEPVERIRAEVERQFDKYVGKK</sequence>
<comment type="caution">
    <text evidence="1">The sequence shown here is derived from an EMBL/GenBank/DDBJ whole genome shotgun (WGS) entry which is preliminary data.</text>
</comment>
<accession>A0AAW8T078</accession>
<organism evidence="1 2">
    <name type="scientific">Enterococcus raffinosus</name>
    <dbReference type="NCBI Taxonomy" id="71452"/>
    <lineage>
        <taxon>Bacteria</taxon>
        <taxon>Bacillati</taxon>
        <taxon>Bacillota</taxon>
        <taxon>Bacilli</taxon>
        <taxon>Lactobacillales</taxon>
        <taxon>Enterococcaceae</taxon>
        <taxon>Enterococcus</taxon>
    </lineage>
</organism>
<evidence type="ECO:0000313" key="1">
    <source>
        <dbReference type="EMBL" id="MDT2540508.1"/>
    </source>
</evidence>
<dbReference type="EMBL" id="JARPXM010000048">
    <property type="protein sequence ID" value="MDT2540508.1"/>
    <property type="molecule type" value="Genomic_DNA"/>
</dbReference>
<name>A0AAW8T078_9ENTE</name>
<protein>
    <submittedName>
        <fullName evidence="1">Uncharacterized protein</fullName>
    </submittedName>
</protein>
<dbReference type="AlphaFoldDB" id="A0AAW8T078"/>
<reference evidence="1" key="1">
    <citation type="submission" date="2023-03" db="EMBL/GenBank/DDBJ databases">
        <authorList>
            <person name="Shen W."/>
            <person name="Cai J."/>
        </authorList>
    </citation>
    <scope>NUCLEOTIDE SEQUENCE</scope>
    <source>
        <strain evidence="1">B646-2</strain>
    </source>
</reference>
<dbReference type="Proteomes" id="UP001249240">
    <property type="component" value="Unassembled WGS sequence"/>
</dbReference>
<dbReference type="RefSeq" id="WP_028020883.1">
    <property type="nucleotide sequence ID" value="NZ_CABLCA010000107.1"/>
</dbReference>
<proteinExistence type="predicted"/>